<keyword evidence="4" id="KW-1185">Reference proteome</keyword>
<dbReference type="Gene3D" id="3.30.70.330">
    <property type="match status" value="1"/>
</dbReference>
<dbReference type="FunCoup" id="A9VBN2">
    <property type="interactions" value="1852"/>
</dbReference>
<dbReference type="GeneID" id="5895327"/>
<dbReference type="STRING" id="81824.A9VBN2"/>
<name>A9VBN2_MONBE</name>
<organism evidence="3 4">
    <name type="scientific">Monosiga brevicollis</name>
    <name type="common">Choanoflagellate</name>
    <dbReference type="NCBI Taxonomy" id="81824"/>
    <lineage>
        <taxon>Eukaryota</taxon>
        <taxon>Choanoflagellata</taxon>
        <taxon>Craspedida</taxon>
        <taxon>Salpingoecidae</taxon>
        <taxon>Monosiga</taxon>
    </lineage>
</organism>
<evidence type="ECO:0000256" key="1">
    <source>
        <dbReference type="PROSITE-ProRule" id="PRU00176"/>
    </source>
</evidence>
<dbReference type="SUPFAM" id="SSF54928">
    <property type="entry name" value="RNA-binding domain, RBD"/>
    <property type="match status" value="1"/>
</dbReference>
<dbReference type="PROSITE" id="PS50102">
    <property type="entry name" value="RRM"/>
    <property type="match status" value="1"/>
</dbReference>
<dbReference type="RefSeq" id="XP_001750096.1">
    <property type="nucleotide sequence ID" value="XM_001750044.1"/>
</dbReference>
<dbReference type="CDD" id="cd12373">
    <property type="entry name" value="RRM_SRSF3_like"/>
    <property type="match status" value="1"/>
</dbReference>
<dbReference type="eggNOG" id="KOG0107">
    <property type="taxonomic scope" value="Eukaryota"/>
</dbReference>
<dbReference type="InterPro" id="IPR050907">
    <property type="entry name" value="SRSF"/>
</dbReference>
<proteinExistence type="predicted"/>
<gene>
    <name evidence="3" type="ORF">MONBRDRAFT_29626</name>
</gene>
<keyword evidence="1" id="KW-0694">RNA-binding</keyword>
<evidence type="ECO:0000313" key="3">
    <source>
        <dbReference type="EMBL" id="EDQ85092.1"/>
    </source>
</evidence>
<dbReference type="GO" id="GO:0003729">
    <property type="term" value="F:mRNA binding"/>
    <property type="evidence" value="ECO:0000318"/>
    <property type="project" value="GO_Central"/>
</dbReference>
<dbReference type="SMART" id="SM00360">
    <property type="entry name" value="RRM"/>
    <property type="match status" value="1"/>
</dbReference>
<dbReference type="FunFam" id="3.30.70.330:FF:001074">
    <property type="entry name" value="Splicing factor, arginine/serine-rich 7"/>
    <property type="match status" value="1"/>
</dbReference>
<dbReference type="AlphaFoldDB" id="A9VBN2"/>
<dbReference type="PANTHER" id="PTHR23147">
    <property type="entry name" value="SERINE/ARGININE RICH SPLICING FACTOR"/>
    <property type="match status" value="1"/>
</dbReference>
<dbReference type="KEGG" id="mbr:MONBRDRAFT_29626"/>
<feature type="domain" description="RRM" evidence="2">
    <location>
        <begin position="46"/>
        <end position="119"/>
    </location>
</feature>
<dbReference type="Pfam" id="PF00076">
    <property type="entry name" value="RRM_1"/>
    <property type="match status" value="1"/>
</dbReference>
<accession>A9VBN2</accession>
<dbReference type="InterPro" id="IPR000504">
    <property type="entry name" value="RRM_dom"/>
</dbReference>
<dbReference type="InterPro" id="IPR012677">
    <property type="entry name" value="Nucleotide-bd_a/b_plait_sf"/>
</dbReference>
<protein>
    <recommendedName>
        <fullName evidence="2">RRM domain-containing protein</fullName>
    </recommendedName>
</protein>
<reference evidence="3 4" key="1">
    <citation type="journal article" date="2008" name="Nature">
        <title>The genome of the choanoflagellate Monosiga brevicollis and the origin of metazoans.</title>
        <authorList>
            <consortium name="JGI Sequencing"/>
            <person name="King N."/>
            <person name="Westbrook M.J."/>
            <person name="Young S.L."/>
            <person name="Kuo A."/>
            <person name="Abedin M."/>
            <person name="Chapman J."/>
            <person name="Fairclough S."/>
            <person name="Hellsten U."/>
            <person name="Isogai Y."/>
            <person name="Letunic I."/>
            <person name="Marr M."/>
            <person name="Pincus D."/>
            <person name="Putnam N."/>
            <person name="Rokas A."/>
            <person name="Wright K.J."/>
            <person name="Zuzow R."/>
            <person name="Dirks W."/>
            <person name="Good M."/>
            <person name="Goodstein D."/>
            <person name="Lemons D."/>
            <person name="Li W."/>
            <person name="Lyons J.B."/>
            <person name="Morris A."/>
            <person name="Nichols S."/>
            <person name="Richter D.J."/>
            <person name="Salamov A."/>
            <person name="Bork P."/>
            <person name="Lim W.A."/>
            <person name="Manning G."/>
            <person name="Miller W.T."/>
            <person name="McGinnis W."/>
            <person name="Shapiro H."/>
            <person name="Tjian R."/>
            <person name="Grigoriev I.V."/>
            <person name="Rokhsar D."/>
        </authorList>
    </citation>
    <scope>NUCLEOTIDE SEQUENCE [LARGE SCALE GENOMIC DNA]</scope>
    <source>
        <strain evidence="4">MX1 / ATCC 50154</strain>
    </source>
</reference>
<sequence length="136" mass="15011">MAQCRPLDLTGVLVMHKAGALILLRTVSVVPSPRPLVFTSVTDQSRQVFVGNLPDDIEKMDLENEFRQFGRLLDVWVARKPPGFAFVKFEDQRDAEDAVQGLNRRTAFGREIRVEISHGGRGGRGGGMFAATLSSI</sequence>
<dbReference type="InterPro" id="IPR035979">
    <property type="entry name" value="RBD_domain_sf"/>
</dbReference>
<dbReference type="InParanoid" id="A9VBN2"/>
<dbReference type="EMBL" id="CH991577">
    <property type="protein sequence ID" value="EDQ85092.1"/>
    <property type="molecule type" value="Genomic_DNA"/>
</dbReference>
<dbReference type="GO" id="GO:0016607">
    <property type="term" value="C:nuclear speck"/>
    <property type="evidence" value="ECO:0000318"/>
    <property type="project" value="GO_Central"/>
</dbReference>
<dbReference type="GO" id="GO:0000381">
    <property type="term" value="P:regulation of alternative mRNA splicing, via spliceosome"/>
    <property type="evidence" value="ECO:0000318"/>
    <property type="project" value="GO_Central"/>
</dbReference>
<evidence type="ECO:0000313" key="4">
    <source>
        <dbReference type="Proteomes" id="UP000001357"/>
    </source>
</evidence>
<evidence type="ECO:0000259" key="2">
    <source>
        <dbReference type="PROSITE" id="PS50102"/>
    </source>
</evidence>
<dbReference type="Proteomes" id="UP000001357">
    <property type="component" value="Unassembled WGS sequence"/>
</dbReference>